<organism evidence="1 2">
    <name type="scientific">Siccirubricoccus soli</name>
    <dbReference type="NCBI Taxonomy" id="2899147"/>
    <lineage>
        <taxon>Bacteria</taxon>
        <taxon>Pseudomonadati</taxon>
        <taxon>Pseudomonadota</taxon>
        <taxon>Alphaproteobacteria</taxon>
        <taxon>Acetobacterales</taxon>
        <taxon>Roseomonadaceae</taxon>
        <taxon>Siccirubricoccus</taxon>
    </lineage>
</organism>
<accession>A0ABT1D1E3</accession>
<evidence type="ECO:0000313" key="1">
    <source>
        <dbReference type="EMBL" id="MCO6415135.1"/>
    </source>
</evidence>
<keyword evidence="2" id="KW-1185">Reference proteome</keyword>
<dbReference type="Proteomes" id="UP001523392">
    <property type="component" value="Unassembled WGS sequence"/>
</dbReference>
<sequence length="59" mass="6201">MPAAELVSTTVKLPAEDLRLLRVAAARRAISEGAAVSVSALLRDIVARSRSELEIAGND</sequence>
<evidence type="ECO:0000313" key="2">
    <source>
        <dbReference type="Proteomes" id="UP001523392"/>
    </source>
</evidence>
<evidence type="ECO:0008006" key="3">
    <source>
        <dbReference type="Google" id="ProtNLM"/>
    </source>
</evidence>
<comment type="caution">
    <text evidence="1">The sequence shown here is derived from an EMBL/GenBank/DDBJ whole genome shotgun (WGS) entry which is preliminary data.</text>
</comment>
<dbReference type="EMBL" id="JAFIRR010000016">
    <property type="protein sequence ID" value="MCO6415135.1"/>
    <property type="molecule type" value="Genomic_DNA"/>
</dbReference>
<dbReference type="RefSeq" id="WP_252951743.1">
    <property type="nucleotide sequence ID" value="NZ_JAFIRR010000016.1"/>
</dbReference>
<name>A0ABT1D1E3_9PROT</name>
<reference evidence="1 2" key="1">
    <citation type="submission" date="2021-12" db="EMBL/GenBank/DDBJ databases">
        <title>Siccirubricoccus leaddurans sp. nov., a high concentration Zn2+ tolerance bacterium.</title>
        <authorList>
            <person name="Cao Y."/>
        </authorList>
    </citation>
    <scope>NUCLEOTIDE SEQUENCE [LARGE SCALE GENOMIC DNA]</scope>
    <source>
        <strain evidence="1 2">KC 17139</strain>
    </source>
</reference>
<proteinExistence type="predicted"/>
<gene>
    <name evidence="1" type="ORF">JYK14_02950</name>
</gene>
<protein>
    <recommendedName>
        <fullName evidence="3">Ribbon-helix-helix protein, CopG family</fullName>
    </recommendedName>
</protein>